<sequence length="60" mass="6923">MFTTLVSRFPSEGAYKCHQSNHLAIDFPARPGNDFDVVLKEFGLWLRLDKIFANGLFDFE</sequence>
<name>A0A0M9A4S5_9HYME</name>
<evidence type="ECO:0000313" key="1">
    <source>
        <dbReference type="EMBL" id="KOX76456.1"/>
    </source>
</evidence>
<proteinExistence type="predicted"/>
<reference evidence="1 2" key="1">
    <citation type="submission" date="2015-07" db="EMBL/GenBank/DDBJ databases">
        <title>The genome of Melipona quadrifasciata.</title>
        <authorList>
            <person name="Pan H."/>
            <person name="Kapheim K."/>
        </authorList>
    </citation>
    <scope>NUCLEOTIDE SEQUENCE [LARGE SCALE GENOMIC DNA]</scope>
    <source>
        <strain evidence="1">0111107301</strain>
        <tissue evidence="1">Whole body</tissue>
    </source>
</reference>
<protein>
    <submittedName>
        <fullName evidence="1">Uncharacterized protein</fullName>
    </submittedName>
</protein>
<accession>A0A0M9A4S5</accession>
<dbReference type="EMBL" id="KQ435748">
    <property type="protein sequence ID" value="KOX76456.1"/>
    <property type="molecule type" value="Genomic_DNA"/>
</dbReference>
<gene>
    <name evidence="1" type="ORF">WN51_12137</name>
</gene>
<dbReference type="AlphaFoldDB" id="A0A0M9A4S5"/>
<evidence type="ECO:0000313" key="2">
    <source>
        <dbReference type="Proteomes" id="UP000053105"/>
    </source>
</evidence>
<dbReference type="Proteomes" id="UP000053105">
    <property type="component" value="Unassembled WGS sequence"/>
</dbReference>
<organism evidence="1 2">
    <name type="scientific">Melipona quadrifasciata</name>
    <dbReference type="NCBI Taxonomy" id="166423"/>
    <lineage>
        <taxon>Eukaryota</taxon>
        <taxon>Metazoa</taxon>
        <taxon>Ecdysozoa</taxon>
        <taxon>Arthropoda</taxon>
        <taxon>Hexapoda</taxon>
        <taxon>Insecta</taxon>
        <taxon>Pterygota</taxon>
        <taxon>Neoptera</taxon>
        <taxon>Endopterygota</taxon>
        <taxon>Hymenoptera</taxon>
        <taxon>Apocrita</taxon>
        <taxon>Aculeata</taxon>
        <taxon>Apoidea</taxon>
        <taxon>Anthophila</taxon>
        <taxon>Apidae</taxon>
        <taxon>Melipona</taxon>
    </lineage>
</organism>
<keyword evidence="2" id="KW-1185">Reference proteome</keyword>